<sequence length="77" mass="8501">MNGLTALYNDLLEKNKAVNNEATALSVGRLQRNEALYNPEMGVVALATDVKNYVKSVFGLSHPQYKQISGISFRAEQ</sequence>
<comment type="caution">
    <text evidence="1">The sequence shown here is derived from an EMBL/GenBank/DDBJ whole genome shotgun (WGS) entry which is preliminary data.</text>
</comment>
<gene>
    <name evidence="1" type="ORF">DF947_04470</name>
</gene>
<name>A0A317F7D3_9SPHI</name>
<dbReference type="AlphaFoldDB" id="A0A317F7D3"/>
<dbReference type="Proteomes" id="UP000245391">
    <property type="component" value="Unassembled WGS sequence"/>
</dbReference>
<proteinExistence type="predicted"/>
<evidence type="ECO:0000313" key="2">
    <source>
        <dbReference type="Proteomes" id="UP000245391"/>
    </source>
</evidence>
<organism evidence="1 2">
    <name type="scientific">Pedobacter paludis</name>
    <dbReference type="NCBI Taxonomy" id="2203212"/>
    <lineage>
        <taxon>Bacteria</taxon>
        <taxon>Pseudomonadati</taxon>
        <taxon>Bacteroidota</taxon>
        <taxon>Sphingobacteriia</taxon>
        <taxon>Sphingobacteriales</taxon>
        <taxon>Sphingobacteriaceae</taxon>
        <taxon>Pedobacter</taxon>
    </lineage>
</organism>
<evidence type="ECO:0000313" key="1">
    <source>
        <dbReference type="EMBL" id="PWS33869.1"/>
    </source>
</evidence>
<protein>
    <submittedName>
        <fullName evidence="1">Uncharacterized protein</fullName>
    </submittedName>
</protein>
<dbReference type="OrthoDB" id="749061at2"/>
<dbReference type="RefSeq" id="WP_109928449.1">
    <property type="nucleotide sequence ID" value="NZ_QGNY01000001.1"/>
</dbReference>
<keyword evidence="2" id="KW-1185">Reference proteome</keyword>
<accession>A0A317F7D3</accession>
<dbReference type="EMBL" id="QGNY01000001">
    <property type="protein sequence ID" value="PWS33869.1"/>
    <property type="molecule type" value="Genomic_DNA"/>
</dbReference>
<reference evidence="2" key="1">
    <citation type="submission" date="2018-05" db="EMBL/GenBank/DDBJ databases">
        <title>Pedobacter paludis sp. nov., isolated from wetland soil.</title>
        <authorList>
            <person name="Zhang Y."/>
        </authorList>
    </citation>
    <scope>NUCLEOTIDE SEQUENCE [LARGE SCALE GENOMIC DNA]</scope>
    <source>
        <strain evidence="2">R-8</strain>
    </source>
</reference>